<gene>
    <name evidence="2" type="ORF">EV420DRAFT_416315</name>
</gene>
<dbReference type="EMBL" id="JAUEPS010000019">
    <property type="protein sequence ID" value="KAK0458117.1"/>
    <property type="molecule type" value="Genomic_DNA"/>
</dbReference>
<dbReference type="AlphaFoldDB" id="A0AA39N502"/>
<reference evidence="2" key="1">
    <citation type="submission" date="2023-06" db="EMBL/GenBank/DDBJ databases">
        <authorList>
            <consortium name="Lawrence Berkeley National Laboratory"/>
            <person name="Ahrendt S."/>
            <person name="Sahu N."/>
            <person name="Indic B."/>
            <person name="Wong-Bajracharya J."/>
            <person name="Merenyi Z."/>
            <person name="Ke H.-M."/>
            <person name="Monk M."/>
            <person name="Kocsube S."/>
            <person name="Drula E."/>
            <person name="Lipzen A."/>
            <person name="Balint B."/>
            <person name="Henrissat B."/>
            <person name="Andreopoulos B."/>
            <person name="Martin F.M."/>
            <person name="Harder C.B."/>
            <person name="Rigling D."/>
            <person name="Ford K.L."/>
            <person name="Foster G.D."/>
            <person name="Pangilinan J."/>
            <person name="Papanicolaou A."/>
            <person name="Barry K."/>
            <person name="LaButti K."/>
            <person name="Viragh M."/>
            <person name="Koriabine M."/>
            <person name="Yan M."/>
            <person name="Riley R."/>
            <person name="Champramary S."/>
            <person name="Plett K.L."/>
            <person name="Tsai I.J."/>
            <person name="Slot J."/>
            <person name="Sipos G."/>
            <person name="Plett J."/>
            <person name="Nagy L.G."/>
            <person name="Grigoriev I.V."/>
        </authorList>
    </citation>
    <scope>NUCLEOTIDE SEQUENCE</scope>
    <source>
        <strain evidence="2">CCBAS 213</strain>
    </source>
</reference>
<feature type="compositionally biased region" description="Acidic residues" evidence="1">
    <location>
        <begin position="10"/>
        <end position="43"/>
    </location>
</feature>
<evidence type="ECO:0000313" key="2">
    <source>
        <dbReference type="EMBL" id="KAK0458117.1"/>
    </source>
</evidence>
<protein>
    <submittedName>
        <fullName evidence="2">Uncharacterized protein</fullName>
    </submittedName>
</protein>
<dbReference type="Proteomes" id="UP001175211">
    <property type="component" value="Unassembled WGS sequence"/>
</dbReference>
<keyword evidence="3" id="KW-1185">Reference proteome</keyword>
<feature type="region of interest" description="Disordered" evidence="1">
    <location>
        <begin position="1"/>
        <end position="61"/>
    </location>
</feature>
<organism evidence="2 3">
    <name type="scientific">Armillaria tabescens</name>
    <name type="common">Ringless honey mushroom</name>
    <name type="synonym">Agaricus tabescens</name>
    <dbReference type="NCBI Taxonomy" id="1929756"/>
    <lineage>
        <taxon>Eukaryota</taxon>
        <taxon>Fungi</taxon>
        <taxon>Dikarya</taxon>
        <taxon>Basidiomycota</taxon>
        <taxon>Agaricomycotina</taxon>
        <taxon>Agaricomycetes</taxon>
        <taxon>Agaricomycetidae</taxon>
        <taxon>Agaricales</taxon>
        <taxon>Marasmiineae</taxon>
        <taxon>Physalacriaceae</taxon>
        <taxon>Desarmillaria</taxon>
    </lineage>
</organism>
<name>A0AA39N502_ARMTA</name>
<evidence type="ECO:0000256" key="1">
    <source>
        <dbReference type="SAM" id="MobiDB-lite"/>
    </source>
</evidence>
<proteinExistence type="predicted"/>
<sequence length="146" mass="16531">MFQTYFRTFDEEEQQEEVEEEFELRDESDNVDGEEGGDGEAAPEDGGASHWYESSKSKADKDSVFPRQIAEMYPLLDPIITTDKAFFVLSILNSSSSFRDCEIQLFDYQHFNIVAIFPNSATSTSGVPSSCVDLFKLLCTKGREPR</sequence>
<dbReference type="RefSeq" id="XP_060330409.1">
    <property type="nucleotide sequence ID" value="XM_060482027.1"/>
</dbReference>
<dbReference type="GeneID" id="85365575"/>
<accession>A0AA39N502</accession>
<evidence type="ECO:0000313" key="3">
    <source>
        <dbReference type="Proteomes" id="UP001175211"/>
    </source>
</evidence>
<comment type="caution">
    <text evidence="2">The sequence shown here is derived from an EMBL/GenBank/DDBJ whole genome shotgun (WGS) entry which is preliminary data.</text>
</comment>